<dbReference type="EMBL" id="JBHTCA010000021">
    <property type="protein sequence ID" value="MFC7410944.1"/>
    <property type="molecule type" value="Genomic_DNA"/>
</dbReference>
<feature type="domain" description="Sulfatase N-terminal" evidence="7">
    <location>
        <begin position="207"/>
        <end position="382"/>
    </location>
</feature>
<dbReference type="Gene3D" id="3.40.720.10">
    <property type="entry name" value="Alkaline Phosphatase, subunit A"/>
    <property type="match status" value="1"/>
</dbReference>
<dbReference type="PANTHER" id="PTHR47371:SF3">
    <property type="entry name" value="PHOSPHOGLYCEROL TRANSFERASE I"/>
    <property type="match status" value="1"/>
</dbReference>
<keyword evidence="5 6" id="KW-0472">Membrane</keyword>
<evidence type="ECO:0000259" key="7">
    <source>
        <dbReference type="Pfam" id="PF00884"/>
    </source>
</evidence>
<evidence type="ECO:0000256" key="4">
    <source>
        <dbReference type="ARBA" id="ARBA00022989"/>
    </source>
</evidence>
<protein>
    <submittedName>
        <fullName evidence="8">LTA synthase family protein</fullName>
    </submittedName>
</protein>
<dbReference type="InterPro" id="IPR050448">
    <property type="entry name" value="OpgB/LTA_synthase_biosynth"/>
</dbReference>
<organism evidence="8 9">
    <name type="scientific">Hydrogenophaga atypica</name>
    <dbReference type="NCBI Taxonomy" id="249409"/>
    <lineage>
        <taxon>Bacteria</taxon>
        <taxon>Pseudomonadati</taxon>
        <taxon>Pseudomonadota</taxon>
        <taxon>Betaproteobacteria</taxon>
        <taxon>Burkholderiales</taxon>
        <taxon>Comamonadaceae</taxon>
        <taxon>Hydrogenophaga</taxon>
    </lineage>
</organism>
<dbReference type="RefSeq" id="WP_382226631.1">
    <property type="nucleotide sequence ID" value="NZ_JBHTCA010000021.1"/>
</dbReference>
<keyword evidence="2" id="KW-1003">Cell membrane</keyword>
<comment type="caution">
    <text evidence="8">The sequence shown here is derived from an EMBL/GenBank/DDBJ whole genome shotgun (WGS) entry which is preliminary data.</text>
</comment>
<dbReference type="Pfam" id="PF00884">
    <property type="entry name" value="Sulfatase"/>
    <property type="match status" value="1"/>
</dbReference>
<reference evidence="9" key="1">
    <citation type="journal article" date="2019" name="Int. J. Syst. Evol. Microbiol.">
        <title>The Global Catalogue of Microorganisms (GCM) 10K type strain sequencing project: providing services to taxonomists for standard genome sequencing and annotation.</title>
        <authorList>
            <consortium name="The Broad Institute Genomics Platform"/>
            <consortium name="The Broad Institute Genome Sequencing Center for Infectious Disease"/>
            <person name="Wu L."/>
            <person name="Ma J."/>
        </authorList>
    </citation>
    <scope>NUCLEOTIDE SEQUENCE [LARGE SCALE GENOMIC DNA]</scope>
    <source>
        <strain evidence="9">CGMCC 1.12371</strain>
    </source>
</reference>
<proteinExistence type="predicted"/>
<accession>A0ABW2QNH6</accession>
<sequence length="483" mass="53531">MSRRTSLLGTFVLSALTMALYRFPFWIVEEFGDISLEQAWFHLTLSGTQTWATVPTALVRGTVRELVLKPTVWGLAVTLLAGLLGHRGAGRRRLVELLVGASAVVLGGMGLMRTAQALNLQDHWTRQSDGPDWMETYHVPPKIEYLAQQTGHPPHNLVLIYVESLQNKFVQPQRPLARWREKHTSASRFFTLPGTQWTLGGIVASQCGLPLMPTGWTGRNNFDEMQAPLRGAVCLGDVLRAAGYKTAFVGGADPDFAGKRQFLQTHGFESVYGREDIRKSTDTYQWPTDWWGVEDHTMLAYAKQVLGDLSRGPQPFFLSLLTLDTHGPDGLMSRHCPAPDTRQPLLGIFDCSLTAVEDFLAELHRQGHMQNTVVIVMGDHPLMAPGWKSPPPQDADHAANDVFFAMAVPDQGTRKLAAIAHFDVYALSLQATLRTRDQALALGRTPPQRPSLVESEGLDRLAARLRSPSPGYQRLWQVPPAPP</sequence>
<dbReference type="InterPro" id="IPR000917">
    <property type="entry name" value="Sulfatase_N"/>
</dbReference>
<evidence type="ECO:0000313" key="9">
    <source>
        <dbReference type="Proteomes" id="UP001596501"/>
    </source>
</evidence>
<evidence type="ECO:0000256" key="3">
    <source>
        <dbReference type="ARBA" id="ARBA00022692"/>
    </source>
</evidence>
<dbReference type="CDD" id="cd16015">
    <property type="entry name" value="LTA_synthase"/>
    <property type="match status" value="1"/>
</dbReference>
<gene>
    <name evidence="8" type="ORF">ACFQPB_18955</name>
</gene>
<dbReference type="Proteomes" id="UP001596501">
    <property type="component" value="Unassembled WGS sequence"/>
</dbReference>
<evidence type="ECO:0000256" key="2">
    <source>
        <dbReference type="ARBA" id="ARBA00022475"/>
    </source>
</evidence>
<comment type="subcellular location">
    <subcellularLocation>
        <location evidence="1">Cell membrane</location>
        <topology evidence="1">Multi-pass membrane protein</topology>
    </subcellularLocation>
</comment>
<evidence type="ECO:0000256" key="5">
    <source>
        <dbReference type="ARBA" id="ARBA00023136"/>
    </source>
</evidence>
<dbReference type="SUPFAM" id="SSF53649">
    <property type="entry name" value="Alkaline phosphatase-like"/>
    <property type="match status" value="1"/>
</dbReference>
<dbReference type="InterPro" id="IPR017850">
    <property type="entry name" value="Alkaline_phosphatase_core_sf"/>
</dbReference>
<keyword evidence="4 6" id="KW-1133">Transmembrane helix</keyword>
<name>A0ABW2QNH6_9BURK</name>
<feature type="transmembrane region" description="Helical" evidence="6">
    <location>
        <begin position="7"/>
        <end position="27"/>
    </location>
</feature>
<evidence type="ECO:0000256" key="1">
    <source>
        <dbReference type="ARBA" id="ARBA00004651"/>
    </source>
</evidence>
<keyword evidence="3 6" id="KW-0812">Transmembrane</keyword>
<evidence type="ECO:0000313" key="8">
    <source>
        <dbReference type="EMBL" id="MFC7410944.1"/>
    </source>
</evidence>
<dbReference type="PANTHER" id="PTHR47371">
    <property type="entry name" value="LIPOTEICHOIC ACID SYNTHASE"/>
    <property type="match status" value="1"/>
</dbReference>
<evidence type="ECO:0000256" key="6">
    <source>
        <dbReference type="SAM" id="Phobius"/>
    </source>
</evidence>
<keyword evidence="9" id="KW-1185">Reference proteome</keyword>